<sequence>MFLKTYAAIGLITGSYKYYAYNKHILRIIDKNDGEPLFTFFAQDQIHNEHMVRSVATGIIWPITLANEMVDPEEASRKAKEWCDRWGGRSWNGE</sequence>
<organism evidence="1">
    <name type="scientific">Homavirus sp</name>
    <dbReference type="NCBI Taxonomy" id="2487769"/>
    <lineage>
        <taxon>Viruses</taxon>
        <taxon>Varidnaviria</taxon>
        <taxon>Bamfordvirae</taxon>
        <taxon>Nucleocytoviricota</taxon>
        <taxon>Megaviricetes</taxon>
        <taxon>Imitervirales</taxon>
        <taxon>Mimiviridae</taxon>
        <taxon>Klosneuvirinae</taxon>
    </lineage>
</organism>
<protein>
    <submittedName>
        <fullName evidence="1">Uncharacterized protein</fullName>
    </submittedName>
</protein>
<name>A0A3G5A556_9VIRU</name>
<proteinExistence type="predicted"/>
<gene>
    <name evidence="1" type="ORF">Homavirus42_3</name>
</gene>
<reference evidence="1" key="1">
    <citation type="submission" date="2018-10" db="EMBL/GenBank/DDBJ databases">
        <title>Hidden diversity of soil giant viruses.</title>
        <authorList>
            <person name="Schulz F."/>
            <person name="Alteio L."/>
            <person name="Goudeau D."/>
            <person name="Ryan E.M."/>
            <person name="Malmstrom R.R."/>
            <person name="Blanchard J."/>
            <person name="Woyke T."/>
        </authorList>
    </citation>
    <scope>NUCLEOTIDE SEQUENCE</scope>
    <source>
        <strain evidence="1">HOV1</strain>
    </source>
</reference>
<dbReference type="EMBL" id="MK072373">
    <property type="protein sequence ID" value="AYV82385.1"/>
    <property type="molecule type" value="Genomic_DNA"/>
</dbReference>
<accession>A0A3G5A556</accession>
<evidence type="ECO:0000313" key="1">
    <source>
        <dbReference type="EMBL" id="AYV82385.1"/>
    </source>
</evidence>